<organism evidence="3 4">
    <name type="scientific">Mycena indigotica</name>
    <dbReference type="NCBI Taxonomy" id="2126181"/>
    <lineage>
        <taxon>Eukaryota</taxon>
        <taxon>Fungi</taxon>
        <taxon>Dikarya</taxon>
        <taxon>Basidiomycota</taxon>
        <taxon>Agaricomycotina</taxon>
        <taxon>Agaricomycetes</taxon>
        <taxon>Agaricomycetidae</taxon>
        <taxon>Agaricales</taxon>
        <taxon>Marasmiineae</taxon>
        <taxon>Mycenaceae</taxon>
        <taxon>Mycena</taxon>
    </lineage>
</organism>
<feature type="transmembrane region" description="Helical" evidence="2">
    <location>
        <begin position="306"/>
        <end position="326"/>
    </location>
</feature>
<dbReference type="GeneID" id="59348592"/>
<dbReference type="EMBL" id="JACAZF010000008">
    <property type="protein sequence ID" value="KAF7297129.1"/>
    <property type="molecule type" value="Genomic_DNA"/>
</dbReference>
<name>A0A8H6W2N2_9AGAR</name>
<reference evidence="3" key="1">
    <citation type="submission" date="2020-05" db="EMBL/GenBank/DDBJ databases">
        <title>Mycena genomes resolve the evolution of fungal bioluminescence.</title>
        <authorList>
            <person name="Tsai I.J."/>
        </authorList>
    </citation>
    <scope>NUCLEOTIDE SEQUENCE</scope>
    <source>
        <strain evidence="3">171206Taipei</strain>
    </source>
</reference>
<keyword evidence="2" id="KW-0812">Transmembrane</keyword>
<feature type="region of interest" description="Disordered" evidence="1">
    <location>
        <begin position="135"/>
        <end position="225"/>
    </location>
</feature>
<evidence type="ECO:0008006" key="5">
    <source>
        <dbReference type="Google" id="ProtNLM"/>
    </source>
</evidence>
<dbReference type="Proteomes" id="UP000636479">
    <property type="component" value="Unassembled WGS sequence"/>
</dbReference>
<feature type="compositionally biased region" description="Acidic residues" evidence="1">
    <location>
        <begin position="201"/>
        <end position="218"/>
    </location>
</feature>
<evidence type="ECO:0000313" key="3">
    <source>
        <dbReference type="EMBL" id="KAF7297129.1"/>
    </source>
</evidence>
<keyword evidence="2" id="KW-1133">Transmembrane helix</keyword>
<keyword evidence="4" id="KW-1185">Reference proteome</keyword>
<accession>A0A8H6W2N2</accession>
<proteinExistence type="predicted"/>
<evidence type="ECO:0000256" key="2">
    <source>
        <dbReference type="SAM" id="Phobius"/>
    </source>
</evidence>
<dbReference type="AlphaFoldDB" id="A0A8H6W2N2"/>
<evidence type="ECO:0000313" key="4">
    <source>
        <dbReference type="Proteomes" id="UP000636479"/>
    </source>
</evidence>
<keyword evidence="2" id="KW-0472">Membrane</keyword>
<evidence type="ECO:0000256" key="1">
    <source>
        <dbReference type="SAM" id="MobiDB-lite"/>
    </source>
</evidence>
<feature type="transmembrane region" description="Helical" evidence="2">
    <location>
        <begin position="386"/>
        <end position="417"/>
    </location>
</feature>
<comment type="caution">
    <text evidence="3">The sequence shown here is derived from an EMBL/GenBank/DDBJ whole genome shotgun (WGS) entry which is preliminary data.</text>
</comment>
<sequence length="473" mass="52553">MDEAECWTCTIVRAHGLQLMRPERSWRPIVTIEVDKTGALFHETVLGSDGQNVNMKDVFRLHGADLASQVDVKIFHRSQSKKKGKKKTLVASCTCSLGEMWKRDGINAKLELRLQCQNPTNRSVASRGRPQKGALLHLKLRPPPSFPSPTELALAEDEEGYDSDSSSASSSCTVVTPTVAEVRPQPTLRRRRRVRGYAVNSDEEAESYSETDDDDPELDEVKPFNFDGEDRRDVLSAPVKILFSPIAWVAAQLLPQYSAPIPISPYPPSYNFAQRTISTFTRYSELQDARTESKQEQIYDSIRSEWAYTAGFLGTLSGVNAAIFSLSPDSLFEVSPLAEKAVVAGIIAAVLGIVSTAWLWLRYGYADCETFFRRATDILSVENKPSFFFFALSARIPGLLSFISGGGLLLFFIVIAWNSWPAAVVVGCFGVGLLMGLQWLVFCVLWSVRTARKVWRFLAGRGPAKDEDVSEKC</sequence>
<feature type="transmembrane region" description="Helical" evidence="2">
    <location>
        <begin position="423"/>
        <end position="448"/>
    </location>
</feature>
<protein>
    <recommendedName>
        <fullName evidence="5">C2 domain-containing protein</fullName>
    </recommendedName>
</protein>
<feature type="transmembrane region" description="Helical" evidence="2">
    <location>
        <begin position="341"/>
        <end position="365"/>
    </location>
</feature>
<dbReference type="RefSeq" id="XP_037217488.1">
    <property type="nucleotide sequence ID" value="XM_037366076.1"/>
</dbReference>
<dbReference type="OrthoDB" id="2642524at2759"/>
<gene>
    <name evidence="3" type="ORF">MIND_00945800</name>
</gene>